<organism evidence="1 2">
    <name type="scientific">Actinomadura rugatobispora</name>
    <dbReference type="NCBI Taxonomy" id="1994"/>
    <lineage>
        <taxon>Bacteria</taxon>
        <taxon>Bacillati</taxon>
        <taxon>Actinomycetota</taxon>
        <taxon>Actinomycetes</taxon>
        <taxon>Streptosporangiales</taxon>
        <taxon>Thermomonosporaceae</taxon>
        <taxon>Actinomadura</taxon>
    </lineage>
</organism>
<protein>
    <recommendedName>
        <fullName evidence="3">HEAT repeat domain-containing protein</fullName>
    </recommendedName>
</protein>
<dbReference type="RefSeq" id="WP_378280389.1">
    <property type="nucleotide sequence ID" value="NZ_JBHSON010000004.1"/>
</dbReference>
<proteinExistence type="predicted"/>
<dbReference type="Proteomes" id="UP001596074">
    <property type="component" value="Unassembled WGS sequence"/>
</dbReference>
<keyword evidence="2" id="KW-1185">Reference proteome</keyword>
<evidence type="ECO:0000313" key="1">
    <source>
        <dbReference type="EMBL" id="MFC5744864.1"/>
    </source>
</evidence>
<evidence type="ECO:0000313" key="2">
    <source>
        <dbReference type="Proteomes" id="UP001596074"/>
    </source>
</evidence>
<name>A0ABW0ZSK7_9ACTN</name>
<comment type="caution">
    <text evidence="1">The sequence shown here is derived from an EMBL/GenBank/DDBJ whole genome shotgun (WGS) entry which is preliminary data.</text>
</comment>
<sequence length="63" mass="6809">MSSSTGSDPGRGEYTTIERTDWALAVQALTSNDEALRDRALHRLLSIAPPGWGADDELRAGRP</sequence>
<accession>A0ABW0ZSK7</accession>
<dbReference type="EMBL" id="JBHSON010000004">
    <property type="protein sequence ID" value="MFC5744864.1"/>
    <property type="molecule type" value="Genomic_DNA"/>
</dbReference>
<evidence type="ECO:0008006" key="3">
    <source>
        <dbReference type="Google" id="ProtNLM"/>
    </source>
</evidence>
<reference evidence="2" key="1">
    <citation type="journal article" date="2019" name="Int. J. Syst. Evol. Microbiol.">
        <title>The Global Catalogue of Microorganisms (GCM) 10K type strain sequencing project: providing services to taxonomists for standard genome sequencing and annotation.</title>
        <authorList>
            <consortium name="The Broad Institute Genomics Platform"/>
            <consortium name="The Broad Institute Genome Sequencing Center for Infectious Disease"/>
            <person name="Wu L."/>
            <person name="Ma J."/>
        </authorList>
    </citation>
    <scope>NUCLEOTIDE SEQUENCE [LARGE SCALE GENOMIC DNA]</scope>
    <source>
        <strain evidence="2">KCTC 42087</strain>
    </source>
</reference>
<gene>
    <name evidence="1" type="ORF">ACFPZN_04465</name>
</gene>